<feature type="repeat" description="PPR" evidence="2">
    <location>
        <begin position="421"/>
        <end position="455"/>
    </location>
</feature>
<evidence type="ECO:0000313" key="4">
    <source>
        <dbReference type="RefSeq" id="XP_027074929.1"/>
    </source>
</evidence>
<accession>A0A6P6T983</accession>
<organism evidence="3 4">
    <name type="scientific">Coffea arabica</name>
    <name type="common">Arabian coffee</name>
    <dbReference type="NCBI Taxonomy" id="13443"/>
    <lineage>
        <taxon>Eukaryota</taxon>
        <taxon>Viridiplantae</taxon>
        <taxon>Streptophyta</taxon>
        <taxon>Embryophyta</taxon>
        <taxon>Tracheophyta</taxon>
        <taxon>Spermatophyta</taxon>
        <taxon>Magnoliopsida</taxon>
        <taxon>eudicotyledons</taxon>
        <taxon>Gunneridae</taxon>
        <taxon>Pentapetalae</taxon>
        <taxon>asterids</taxon>
        <taxon>lamiids</taxon>
        <taxon>Gentianales</taxon>
        <taxon>Rubiaceae</taxon>
        <taxon>Ixoroideae</taxon>
        <taxon>Gardenieae complex</taxon>
        <taxon>Bertiereae - Coffeeae clade</taxon>
        <taxon>Coffeeae</taxon>
        <taxon>Coffea</taxon>
    </lineage>
</organism>
<dbReference type="Pfam" id="PF01535">
    <property type="entry name" value="PPR"/>
    <property type="match status" value="6"/>
</dbReference>
<proteinExistence type="predicted"/>
<dbReference type="Proteomes" id="UP001652660">
    <property type="component" value="Chromosome 7e"/>
</dbReference>
<dbReference type="FunFam" id="1.25.40.10:FF:000090">
    <property type="entry name" value="Pentatricopeptide repeat-containing protein, chloroplastic"/>
    <property type="match status" value="1"/>
</dbReference>
<dbReference type="OrthoDB" id="428771at2759"/>
<dbReference type="InterPro" id="IPR046848">
    <property type="entry name" value="E_motif"/>
</dbReference>
<gene>
    <name evidence="4" type="primary">LOC113699067</name>
</gene>
<dbReference type="PANTHER" id="PTHR24015">
    <property type="entry name" value="OS07G0578800 PROTEIN-RELATED"/>
    <property type="match status" value="1"/>
</dbReference>
<dbReference type="NCBIfam" id="TIGR00756">
    <property type="entry name" value="PPR"/>
    <property type="match status" value="4"/>
</dbReference>
<dbReference type="PANTHER" id="PTHR24015:SF1923">
    <property type="entry name" value="OS03G0624800 PROTEIN"/>
    <property type="match status" value="1"/>
</dbReference>
<sequence length="563" mass="63054">MLRLKLFPSYSVLPGKSSINYFSKINIFRRQTFDTYIHHHLFDEIPQKDISSLNSLLNSHTRNGEAVATWDLFLKMHCTRTDLNSYTFTPVLTACAALLDPKRGHQVHALMIKLGVDCEIVPKTALIDLYSKYGQLGDSVSAFYEMRYRDVVAWNAILSSYLRHGLPRKALELFADMRKERVEFSEFTLCSALKACASSRACQQGKQIHAVVIVMGRDLVVLSTALINFYSHLGQIDAAMKIYRTLSCRTDDVMFNTLISGCVRNKRYDAALSIMSLIRPNAVALTSALSACSENSDIWIGKQIHGVVIRQGFTHDTQLSNAVLDMYAKCGKIWEASLVFDRIARKDVVSWTSMIDAYGVHGCGAEAIDLFKRMEGKENTNVLPNSVSFLAVLSACAHSGLVEQGRKYFYMFQEKYGLVPAPEHYACFIDILGRAGQIEEAWSLFPGMVDKNIKPSPAVWAAVVNACRINLDVERGEFAAKCLIQLEPNNPGNYVALSNFFAAIGRWDSVDELRSIMKRRGIIKGGGGSWVTMHKFGDKIEHEHSGTASFGNLQEVLLRNYYV</sequence>
<dbReference type="Pfam" id="PF13041">
    <property type="entry name" value="PPR_2"/>
    <property type="match status" value="1"/>
</dbReference>
<dbReference type="GeneID" id="113699067"/>
<feature type="repeat" description="PPR" evidence="2">
    <location>
        <begin position="347"/>
        <end position="377"/>
    </location>
</feature>
<keyword evidence="1" id="KW-0677">Repeat</keyword>
<evidence type="ECO:0000256" key="1">
    <source>
        <dbReference type="ARBA" id="ARBA00022737"/>
    </source>
</evidence>
<dbReference type="Pfam" id="PF20431">
    <property type="entry name" value="E_motif"/>
    <property type="match status" value="1"/>
</dbReference>
<dbReference type="RefSeq" id="XP_027074929.1">
    <property type="nucleotide sequence ID" value="XM_027219128.2"/>
</dbReference>
<dbReference type="FunFam" id="1.25.40.10:FF:000382">
    <property type="entry name" value="Pentatricopeptide repeat-containing protein"/>
    <property type="match status" value="1"/>
</dbReference>
<dbReference type="AlphaFoldDB" id="A0A6P6T983"/>
<dbReference type="InterPro" id="IPR002885">
    <property type="entry name" value="PPR_rpt"/>
</dbReference>
<feature type="repeat" description="PPR" evidence="2">
    <location>
        <begin position="251"/>
        <end position="285"/>
    </location>
</feature>
<keyword evidence="3" id="KW-1185">Reference proteome</keyword>
<dbReference type="GO" id="GO:0003723">
    <property type="term" value="F:RNA binding"/>
    <property type="evidence" value="ECO:0007669"/>
    <property type="project" value="InterPro"/>
</dbReference>
<dbReference type="InterPro" id="IPR011990">
    <property type="entry name" value="TPR-like_helical_dom_sf"/>
</dbReference>
<evidence type="ECO:0000313" key="3">
    <source>
        <dbReference type="Proteomes" id="UP001652660"/>
    </source>
</evidence>
<feature type="repeat" description="PPR" evidence="2">
    <location>
        <begin position="150"/>
        <end position="184"/>
    </location>
</feature>
<dbReference type="GO" id="GO:0009451">
    <property type="term" value="P:RNA modification"/>
    <property type="evidence" value="ECO:0007669"/>
    <property type="project" value="InterPro"/>
</dbReference>
<reference evidence="3" key="1">
    <citation type="journal article" date="2025" name="Foods">
        <title>Unveiling the Microbial Signatures of Arabica Coffee Cherries: Insights into Ripeness Specific Diversity, Functional Traits, and Implications for Quality and Safety.</title>
        <authorList>
            <consortium name="RefSeq"/>
            <person name="Tenea G.N."/>
            <person name="Cifuentes V."/>
            <person name="Reyes P."/>
            <person name="Cevallos-Vallejos M."/>
        </authorList>
    </citation>
    <scope>NUCLEOTIDE SEQUENCE [LARGE SCALE GENOMIC DNA]</scope>
</reference>
<evidence type="ECO:0000256" key="2">
    <source>
        <dbReference type="PROSITE-ProRule" id="PRU00708"/>
    </source>
</evidence>
<dbReference type="PROSITE" id="PS51375">
    <property type="entry name" value="PPR"/>
    <property type="match status" value="4"/>
</dbReference>
<reference evidence="4" key="2">
    <citation type="submission" date="2025-08" db="UniProtKB">
        <authorList>
            <consortium name="RefSeq"/>
        </authorList>
    </citation>
    <scope>IDENTIFICATION</scope>
    <source>
        <tissue evidence="4">Leaves</tissue>
    </source>
</reference>
<dbReference type="InterPro" id="IPR046960">
    <property type="entry name" value="PPR_At4g14850-like_plant"/>
</dbReference>
<name>A0A6P6T983_COFAR</name>
<protein>
    <submittedName>
        <fullName evidence="4">Pentatricopeptide repeat-containing protein At5g66500, mitochondrial isoform X1</fullName>
    </submittedName>
</protein>
<dbReference type="Gene3D" id="1.25.40.10">
    <property type="entry name" value="Tetratricopeptide repeat domain"/>
    <property type="match status" value="3"/>
</dbReference>